<organism evidence="2 3">
    <name type="scientific">Allacma fusca</name>
    <dbReference type="NCBI Taxonomy" id="39272"/>
    <lineage>
        <taxon>Eukaryota</taxon>
        <taxon>Metazoa</taxon>
        <taxon>Ecdysozoa</taxon>
        <taxon>Arthropoda</taxon>
        <taxon>Hexapoda</taxon>
        <taxon>Collembola</taxon>
        <taxon>Symphypleona</taxon>
        <taxon>Sminthuridae</taxon>
        <taxon>Allacma</taxon>
    </lineage>
</organism>
<evidence type="ECO:0000313" key="2">
    <source>
        <dbReference type="EMBL" id="CAG7829667.1"/>
    </source>
</evidence>
<name>A0A8J2L7P1_9HEXA</name>
<sequence>SPYFTSKQHVVGFKVKLDNEASRIHTHHMILHHCVGTMPEDTEFYESMVGKAGGHCYFDENMLQMMRSCEQYFYVWAAGGD</sequence>
<accession>A0A8J2L7P1</accession>
<dbReference type="Pfam" id="PF01082">
    <property type="entry name" value="Cu2_monooxygen"/>
    <property type="match status" value="1"/>
</dbReference>
<dbReference type="GO" id="GO:0016715">
    <property type="term" value="F:oxidoreductase activity, acting on paired donors, with incorporation or reduction of molecular oxygen, reduced ascorbate as one donor, and incorporation of one atom of oxygen"/>
    <property type="evidence" value="ECO:0007669"/>
    <property type="project" value="InterPro"/>
</dbReference>
<comment type="caution">
    <text evidence="2">The sequence shown here is derived from an EMBL/GenBank/DDBJ whole genome shotgun (WGS) entry which is preliminary data.</text>
</comment>
<dbReference type="AlphaFoldDB" id="A0A8J2L7P1"/>
<feature type="domain" description="Copper type II ascorbate-dependent monooxygenase N-terminal" evidence="1">
    <location>
        <begin position="2"/>
        <end position="80"/>
    </location>
</feature>
<protein>
    <recommendedName>
        <fullName evidence="1">Copper type II ascorbate-dependent monooxygenase N-terminal domain-containing protein</fullName>
    </recommendedName>
</protein>
<gene>
    <name evidence="2" type="ORF">AFUS01_LOCUS39520</name>
</gene>
<dbReference type="InterPro" id="IPR000323">
    <property type="entry name" value="Cu2_ascorb_mOase_N"/>
</dbReference>
<feature type="non-terminal residue" evidence="2">
    <location>
        <position position="81"/>
    </location>
</feature>
<reference evidence="2" key="1">
    <citation type="submission" date="2021-06" db="EMBL/GenBank/DDBJ databases">
        <authorList>
            <person name="Hodson N. C."/>
            <person name="Mongue J. A."/>
            <person name="Jaron S. K."/>
        </authorList>
    </citation>
    <scope>NUCLEOTIDE SEQUENCE</scope>
</reference>
<dbReference type="GO" id="GO:0005507">
    <property type="term" value="F:copper ion binding"/>
    <property type="evidence" value="ECO:0007669"/>
    <property type="project" value="InterPro"/>
</dbReference>
<evidence type="ECO:0000259" key="1">
    <source>
        <dbReference type="Pfam" id="PF01082"/>
    </source>
</evidence>
<dbReference type="Proteomes" id="UP000708208">
    <property type="component" value="Unassembled WGS sequence"/>
</dbReference>
<proteinExistence type="predicted"/>
<feature type="non-terminal residue" evidence="2">
    <location>
        <position position="1"/>
    </location>
</feature>
<keyword evidence="3" id="KW-1185">Reference proteome</keyword>
<dbReference type="OrthoDB" id="10003276at2759"/>
<evidence type="ECO:0000313" key="3">
    <source>
        <dbReference type="Proteomes" id="UP000708208"/>
    </source>
</evidence>
<dbReference type="EMBL" id="CAJVCH010552467">
    <property type="protein sequence ID" value="CAG7829667.1"/>
    <property type="molecule type" value="Genomic_DNA"/>
</dbReference>